<accession>A0A0R0K9S8</accession>
<name>A0A0R0K9S8_SOYBN</name>
<sequence length="74" mass="8431">MLAQLTESAVHPNYLVRFTGRKCEEYITITSLHVMESETVYLRLIRQSLTCHFLSSSNSSNIHNKCIVIKGLFG</sequence>
<evidence type="ECO:0000313" key="3">
    <source>
        <dbReference type="Proteomes" id="UP000008827"/>
    </source>
</evidence>
<organism evidence="1">
    <name type="scientific">Glycine max</name>
    <name type="common">Soybean</name>
    <name type="synonym">Glycine hispida</name>
    <dbReference type="NCBI Taxonomy" id="3847"/>
    <lineage>
        <taxon>Eukaryota</taxon>
        <taxon>Viridiplantae</taxon>
        <taxon>Streptophyta</taxon>
        <taxon>Embryophyta</taxon>
        <taxon>Tracheophyta</taxon>
        <taxon>Spermatophyta</taxon>
        <taxon>Magnoliopsida</taxon>
        <taxon>eudicotyledons</taxon>
        <taxon>Gunneridae</taxon>
        <taxon>Pentapetalae</taxon>
        <taxon>rosids</taxon>
        <taxon>fabids</taxon>
        <taxon>Fabales</taxon>
        <taxon>Fabaceae</taxon>
        <taxon>Papilionoideae</taxon>
        <taxon>50 kb inversion clade</taxon>
        <taxon>NPAAA clade</taxon>
        <taxon>indigoferoid/millettioid clade</taxon>
        <taxon>Phaseoleae</taxon>
        <taxon>Glycine</taxon>
        <taxon>Glycine subgen. Soja</taxon>
    </lineage>
</organism>
<dbReference type="AlphaFoldDB" id="A0A0R0K9S8"/>
<gene>
    <name evidence="1" type="ORF">GLYMA_04G077800</name>
</gene>
<proteinExistence type="predicted"/>
<dbReference type="EnsemblPlants" id="KRH61970">
    <property type="protein sequence ID" value="KRH61970"/>
    <property type="gene ID" value="GLYMA_04G077800"/>
</dbReference>
<reference evidence="2" key="2">
    <citation type="submission" date="2018-02" db="UniProtKB">
        <authorList>
            <consortium name="EnsemblPlants"/>
        </authorList>
    </citation>
    <scope>IDENTIFICATION</scope>
    <source>
        <strain evidence="2">Williams 82</strain>
    </source>
</reference>
<evidence type="ECO:0000313" key="2">
    <source>
        <dbReference type="EnsemblPlants" id="KRH61970"/>
    </source>
</evidence>
<dbReference type="Gramene" id="KRH61970">
    <property type="protein sequence ID" value="KRH61970"/>
    <property type="gene ID" value="GLYMA_04G077800"/>
</dbReference>
<protein>
    <submittedName>
        <fullName evidence="1 2">Uncharacterized protein</fullName>
    </submittedName>
</protein>
<dbReference type="EMBL" id="CM000837">
    <property type="protein sequence ID" value="KRH61970.1"/>
    <property type="molecule type" value="Genomic_DNA"/>
</dbReference>
<evidence type="ECO:0000313" key="1">
    <source>
        <dbReference type="EMBL" id="KRH61970.1"/>
    </source>
</evidence>
<reference evidence="1" key="3">
    <citation type="submission" date="2018-07" db="EMBL/GenBank/DDBJ databases">
        <title>WGS assembly of Glycine max.</title>
        <authorList>
            <person name="Schmutz J."/>
            <person name="Cannon S."/>
            <person name="Schlueter J."/>
            <person name="Ma J."/>
            <person name="Mitros T."/>
            <person name="Nelson W."/>
            <person name="Hyten D."/>
            <person name="Song Q."/>
            <person name="Thelen J."/>
            <person name="Cheng J."/>
            <person name="Xu D."/>
            <person name="Hellsten U."/>
            <person name="May G."/>
            <person name="Yu Y."/>
            <person name="Sakurai T."/>
            <person name="Umezawa T."/>
            <person name="Bhattacharyya M."/>
            <person name="Sandhu D."/>
            <person name="Valliyodan B."/>
            <person name="Lindquist E."/>
            <person name="Peto M."/>
            <person name="Grant D."/>
            <person name="Shu S."/>
            <person name="Goodstein D."/>
            <person name="Barry K."/>
            <person name="Futrell-Griggs M."/>
            <person name="Abernathy B."/>
            <person name="Du J."/>
            <person name="Tian Z."/>
            <person name="Zhu L."/>
            <person name="Gill N."/>
            <person name="Joshi T."/>
            <person name="Libault M."/>
            <person name="Sethuraman A."/>
            <person name="Zhang X."/>
            <person name="Shinozaki K."/>
            <person name="Nguyen H."/>
            <person name="Wing R."/>
            <person name="Cregan P."/>
            <person name="Specht J."/>
            <person name="Grimwood J."/>
            <person name="Rokhsar D."/>
            <person name="Stacey G."/>
            <person name="Shoemaker R."/>
            <person name="Jackson S."/>
        </authorList>
    </citation>
    <scope>NUCLEOTIDE SEQUENCE</scope>
    <source>
        <tissue evidence="1">Callus</tissue>
    </source>
</reference>
<keyword evidence="3" id="KW-1185">Reference proteome</keyword>
<reference evidence="1 2" key="1">
    <citation type="journal article" date="2010" name="Nature">
        <title>Genome sequence of the palaeopolyploid soybean.</title>
        <authorList>
            <person name="Schmutz J."/>
            <person name="Cannon S.B."/>
            <person name="Schlueter J."/>
            <person name="Ma J."/>
            <person name="Mitros T."/>
            <person name="Nelson W."/>
            <person name="Hyten D.L."/>
            <person name="Song Q."/>
            <person name="Thelen J.J."/>
            <person name="Cheng J."/>
            <person name="Xu D."/>
            <person name="Hellsten U."/>
            <person name="May G.D."/>
            <person name="Yu Y."/>
            <person name="Sakurai T."/>
            <person name="Umezawa T."/>
            <person name="Bhattacharyya M.K."/>
            <person name="Sandhu D."/>
            <person name="Valliyodan B."/>
            <person name="Lindquist E."/>
            <person name="Peto M."/>
            <person name="Grant D."/>
            <person name="Shu S."/>
            <person name="Goodstein D."/>
            <person name="Barry K."/>
            <person name="Futrell-Griggs M."/>
            <person name="Abernathy B."/>
            <person name="Du J."/>
            <person name="Tian Z."/>
            <person name="Zhu L."/>
            <person name="Gill N."/>
            <person name="Joshi T."/>
            <person name="Libault M."/>
            <person name="Sethuraman A."/>
            <person name="Zhang X.-C."/>
            <person name="Shinozaki K."/>
            <person name="Nguyen H.T."/>
            <person name="Wing R.A."/>
            <person name="Cregan P."/>
            <person name="Specht J."/>
            <person name="Grimwood J."/>
            <person name="Rokhsar D."/>
            <person name="Stacey G."/>
            <person name="Shoemaker R.C."/>
            <person name="Jackson S.A."/>
        </authorList>
    </citation>
    <scope>NUCLEOTIDE SEQUENCE</scope>
    <source>
        <strain evidence="2">cv. Williams 82</strain>
        <tissue evidence="1">Callus</tissue>
    </source>
</reference>
<dbReference type="Proteomes" id="UP000008827">
    <property type="component" value="Chromosome 4"/>
</dbReference>
<dbReference type="InParanoid" id="A0A0R0K9S8"/>